<reference evidence="2" key="1">
    <citation type="submission" date="2022-01" db="EMBL/GenBank/DDBJ databases">
        <title>Colwellia maritima, isolated from seawater.</title>
        <authorList>
            <person name="Kristyanto S."/>
            <person name="Jung J."/>
            <person name="Jeon C.O."/>
        </authorList>
    </citation>
    <scope>NUCLEOTIDE SEQUENCE</scope>
    <source>
        <strain evidence="2">MSW7</strain>
    </source>
</reference>
<dbReference type="SUPFAM" id="SSF53335">
    <property type="entry name" value="S-adenosyl-L-methionine-dependent methyltransferases"/>
    <property type="match status" value="1"/>
</dbReference>
<protein>
    <submittedName>
        <fullName evidence="2">Class I SAM-dependent methyltransferase</fullName>
    </submittedName>
</protein>
<organism evidence="2 3">
    <name type="scientific">Colwellia maritima</name>
    <dbReference type="NCBI Taxonomy" id="2912588"/>
    <lineage>
        <taxon>Bacteria</taxon>
        <taxon>Pseudomonadati</taxon>
        <taxon>Pseudomonadota</taxon>
        <taxon>Gammaproteobacteria</taxon>
        <taxon>Alteromonadales</taxon>
        <taxon>Colwelliaceae</taxon>
        <taxon>Colwellia</taxon>
    </lineage>
</organism>
<keyword evidence="3" id="KW-1185">Reference proteome</keyword>
<evidence type="ECO:0000256" key="1">
    <source>
        <dbReference type="ARBA" id="ARBA00022679"/>
    </source>
</evidence>
<dbReference type="Pfam" id="PF13489">
    <property type="entry name" value="Methyltransf_23"/>
    <property type="match status" value="1"/>
</dbReference>
<dbReference type="GO" id="GO:0008168">
    <property type="term" value="F:methyltransferase activity"/>
    <property type="evidence" value="ECO:0007669"/>
    <property type="project" value="UniProtKB-KW"/>
</dbReference>
<gene>
    <name evidence="2" type="ORF">L3081_13680</name>
</gene>
<evidence type="ECO:0000313" key="3">
    <source>
        <dbReference type="Proteomes" id="UP001139646"/>
    </source>
</evidence>
<sequence>MNKDYFKEKAKVYEKDVKRVTNVENIANAIIETINLDSNMHLMDFGSGTGLLLERIAPFVRKITAIDISKSMNEQLSKKRNTLGCELDIIDVDLTLIDITEKFKGAFDGIISSMTMHHVKDISAMFAKFHKLLNDDGVIAIADLDSEDGNFHSEDTGVFHCGFDRSVITKAAQDAGFRDVAVVDASAVQKPHGQYPVFLLTAKK</sequence>
<keyword evidence="2" id="KW-0489">Methyltransferase</keyword>
<dbReference type="RefSeq" id="WP_242286691.1">
    <property type="nucleotide sequence ID" value="NZ_JAKKSL010000002.1"/>
</dbReference>
<dbReference type="Proteomes" id="UP001139646">
    <property type="component" value="Unassembled WGS sequence"/>
</dbReference>
<comment type="caution">
    <text evidence="2">The sequence shown here is derived from an EMBL/GenBank/DDBJ whole genome shotgun (WGS) entry which is preliminary data.</text>
</comment>
<dbReference type="EMBL" id="JAKKSL010000002">
    <property type="protein sequence ID" value="MCI2284243.1"/>
    <property type="molecule type" value="Genomic_DNA"/>
</dbReference>
<name>A0ABS9X1Y0_9GAMM</name>
<keyword evidence="1" id="KW-0808">Transferase</keyword>
<accession>A0ABS9X1Y0</accession>
<dbReference type="Gene3D" id="3.40.50.150">
    <property type="entry name" value="Vaccinia Virus protein VP39"/>
    <property type="match status" value="1"/>
</dbReference>
<proteinExistence type="predicted"/>
<dbReference type="InterPro" id="IPR029063">
    <property type="entry name" value="SAM-dependent_MTases_sf"/>
</dbReference>
<evidence type="ECO:0000313" key="2">
    <source>
        <dbReference type="EMBL" id="MCI2284243.1"/>
    </source>
</evidence>
<dbReference type="GO" id="GO:0032259">
    <property type="term" value="P:methylation"/>
    <property type="evidence" value="ECO:0007669"/>
    <property type="project" value="UniProtKB-KW"/>
</dbReference>
<dbReference type="PANTHER" id="PTHR43861">
    <property type="entry name" value="TRANS-ACONITATE 2-METHYLTRANSFERASE-RELATED"/>
    <property type="match status" value="1"/>
</dbReference>
<dbReference type="CDD" id="cd02440">
    <property type="entry name" value="AdoMet_MTases"/>
    <property type="match status" value="1"/>
</dbReference>
<dbReference type="PANTHER" id="PTHR43861:SF3">
    <property type="entry name" value="PUTATIVE (AFU_ORTHOLOGUE AFUA_2G14390)-RELATED"/>
    <property type="match status" value="1"/>
</dbReference>